<keyword evidence="2" id="KW-1185">Reference proteome</keyword>
<name>A0A5J6DAM7_9CAUD</name>
<dbReference type="EMBL" id="MN184886">
    <property type="protein sequence ID" value="QEQ94781.1"/>
    <property type="molecule type" value="Genomic_DNA"/>
</dbReference>
<organism evidence="1 2">
    <name type="scientific">Erwinia phage pEp_SNUABM_08</name>
    <dbReference type="NCBI Taxonomy" id="2593268"/>
    <lineage>
        <taxon>Viruses</taxon>
        <taxon>Duplodnaviria</taxon>
        <taxon>Heunggongvirae</taxon>
        <taxon>Uroviricota</taxon>
        <taxon>Caudoviricetes</taxon>
        <taxon>Casjensviridae</taxon>
        <taxon>Gwanakrovirus</taxon>
        <taxon>Gwanakrovirus SNUABM08</taxon>
    </lineage>
</organism>
<protein>
    <submittedName>
        <fullName evidence="1">Uncharacterized protein</fullName>
    </submittedName>
</protein>
<sequence>MAVLFAEGFSGVQRASGATLTATPLTKLGYIGKAFNNNTSDVTNNTSWTAQIAADPVFADRNRLAIASSNNTYQWEAQLRMPLDTRGFEKFVIGFTAETFSATAVASTFTQIMLTGNTQITNSNSLPSDLIVGVSVNNDGVSAGTVFHNTADGSTPLPSVLKAKLMHIEALIEQDVDRIRVYVDGVLVQDYTYTGTFASADGGFGLVARYPVGQANSSTGVWFSNVYMLGLDAIHTGVLGPATRILEVAPQTDKAVEWKHPDAYASNAAVLQQYFDAANPAYLTTGGPATDLYGGLDAVGQNAAAVHGAVFKMQAMTMAEGEHTLASAVEYNGTKAIGAKEYPLILATLNNFVMDVSKNPVTNAKWTPQEIANAGFGFSLIK</sequence>
<accession>A0A5J6DAM7</accession>
<dbReference type="Proteomes" id="UP000325507">
    <property type="component" value="Segment"/>
</dbReference>
<proteinExistence type="predicted"/>
<evidence type="ECO:0000313" key="1">
    <source>
        <dbReference type="EMBL" id="QEQ94781.1"/>
    </source>
</evidence>
<reference evidence="1 2" key="1">
    <citation type="submission" date="2019-07" db="EMBL/GenBank/DDBJ databases">
        <title>Complete genome sequence of bacteriophage infecting Erwinia pyrifoliae.</title>
        <authorList>
            <person name="Kim S.G."/>
            <person name="Park S.C."/>
        </authorList>
    </citation>
    <scope>NUCLEOTIDE SEQUENCE [LARGE SCALE GENOMIC DNA]</scope>
</reference>
<evidence type="ECO:0000313" key="2">
    <source>
        <dbReference type="Proteomes" id="UP000325507"/>
    </source>
</evidence>
<gene>
    <name evidence="1" type="ORF">pEpSNUABM08_34</name>
</gene>